<proteinExistence type="predicted"/>
<organism evidence="1 2">
    <name type="scientific">Ensifer adhaerens</name>
    <name type="common">Sinorhizobium morelense</name>
    <dbReference type="NCBI Taxonomy" id="106592"/>
    <lineage>
        <taxon>Bacteria</taxon>
        <taxon>Pseudomonadati</taxon>
        <taxon>Pseudomonadota</taxon>
        <taxon>Alphaproteobacteria</taxon>
        <taxon>Hyphomicrobiales</taxon>
        <taxon>Rhizobiaceae</taxon>
        <taxon>Sinorhizobium/Ensifer group</taxon>
        <taxon>Ensifer</taxon>
    </lineage>
</organism>
<dbReference type="PANTHER" id="PTHR37828">
    <property type="entry name" value="GSR2449 PROTEIN"/>
    <property type="match status" value="1"/>
</dbReference>
<evidence type="ECO:0000313" key="2">
    <source>
        <dbReference type="Proteomes" id="UP001055460"/>
    </source>
</evidence>
<dbReference type="SUPFAM" id="SSF54909">
    <property type="entry name" value="Dimeric alpha+beta barrel"/>
    <property type="match status" value="1"/>
</dbReference>
<dbReference type="RefSeq" id="WP_252161052.1">
    <property type="nucleotide sequence ID" value="NZ_CP098809.1"/>
</dbReference>
<geneLocation type="plasmid" evidence="1 2">
    <name>pB</name>
</geneLocation>
<gene>
    <name evidence="1" type="ORF">NE863_33575</name>
</gene>
<name>A0A9Q9DDG4_ENSAD</name>
<accession>A0A9Q9DDG4</accession>
<reference evidence="1" key="1">
    <citation type="submission" date="2022-06" db="EMBL/GenBank/DDBJ databases">
        <title>Physiological and biochemical characterization and genomic elucidation of a strain of the genus Ensifer adhaerens M8 that combines arsenic oxidation and chromium reduction.</title>
        <authorList>
            <person name="Li X."/>
            <person name="Yu c."/>
        </authorList>
    </citation>
    <scope>NUCLEOTIDE SEQUENCE</scope>
    <source>
        <strain evidence="1">M8</strain>
        <plasmid evidence="1">pB</plasmid>
    </source>
</reference>
<dbReference type="EMBL" id="CP098809">
    <property type="protein sequence ID" value="USJ27385.1"/>
    <property type="molecule type" value="Genomic_DNA"/>
</dbReference>
<evidence type="ECO:0000313" key="1">
    <source>
        <dbReference type="EMBL" id="USJ27385.1"/>
    </source>
</evidence>
<dbReference type="InterPro" id="IPR011008">
    <property type="entry name" value="Dimeric_a/b-barrel"/>
</dbReference>
<evidence type="ECO:0008006" key="3">
    <source>
        <dbReference type="Google" id="ProtNLM"/>
    </source>
</evidence>
<dbReference type="PANTHER" id="PTHR37828:SF1">
    <property type="entry name" value="YCII-RELATED DOMAIN-CONTAINING PROTEIN"/>
    <property type="match status" value="1"/>
</dbReference>
<dbReference type="Proteomes" id="UP001055460">
    <property type="component" value="Plasmid pB"/>
</dbReference>
<protein>
    <recommendedName>
        <fullName evidence="3">YCII-related domain-containing protein</fullName>
    </recommendedName>
</protein>
<sequence length="96" mass="10822">MFIVFLRFSDNRHQASKFLDGHNAWLKREFDTGTFLLAGSLQPDAGGSILAHKIDRNRLEALLQEDPFVAQRVVSAEIHEVSPGRVDERLAFLKGC</sequence>
<keyword evidence="1" id="KW-0614">Plasmid</keyword>
<dbReference type="AlphaFoldDB" id="A0A9Q9DDG4"/>
<dbReference type="Gene3D" id="3.30.70.1060">
    <property type="entry name" value="Dimeric alpha+beta barrel"/>
    <property type="match status" value="1"/>
</dbReference>